<organism evidence="1 2">
    <name type="scientific">Rhodopirellula europaea 6C</name>
    <dbReference type="NCBI Taxonomy" id="1263867"/>
    <lineage>
        <taxon>Bacteria</taxon>
        <taxon>Pseudomonadati</taxon>
        <taxon>Planctomycetota</taxon>
        <taxon>Planctomycetia</taxon>
        <taxon>Pirellulales</taxon>
        <taxon>Pirellulaceae</taxon>
        <taxon>Rhodopirellula</taxon>
    </lineage>
</organism>
<gene>
    <name evidence="1" type="ORF">RE6C_04055</name>
</gene>
<proteinExistence type="predicted"/>
<dbReference type="EMBL" id="ANMO01000186">
    <property type="protein sequence ID" value="EMB15195.1"/>
    <property type="molecule type" value="Genomic_DNA"/>
</dbReference>
<name>M2ADM4_9BACT</name>
<sequence>MDQKQSNDREPTDKSICQVDPAIRLLRFILAVAGFVANPTDDVSARVRMAKTMIEILLTRRAEAT</sequence>
<protein>
    <submittedName>
        <fullName evidence="1">Uncharacterized protein</fullName>
    </submittedName>
</protein>
<evidence type="ECO:0000313" key="2">
    <source>
        <dbReference type="Proteomes" id="UP000011529"/>
    </source>
</evidence>
<reference evidence="1" key="1">
    <citation type="submission" date="2012-11" db="EMBL/GenBank/DDBJ databases">
        <title>Permanent draft genomes of Rhodopirellula europaea strain SH398 and 6C.</title>
        <authorList>
            <person name="Richter M."/>
            <person name="Richter-Heitmann T."/>
            <person name="Frank C."/>
            <person name="Harder J."/>
            <person name="Glockner F.O."/>
        </authorList>
    </citation>
    <scope>NUCLEOTIDE SEQUENCE</scope>
    <source>
        <strain evidence="1">6C</strain>
    </source>
</reference>
<dbReference type="PATRIC" id="fig|1263867.3.peg.4344"/>
<dbReference type="AlphaFoldDB" id="M2ADM4"/>
<keyword evidence="2" id="KW-1185">Reference proteome</keyword>
<dbReference type="Proteomes" id="UP000011529">
    <property type="component" value="Unassembled WGS sequence"/>
</dbReference>
<accession>M2ADM4</accession>
<reference evidence="1" key="2">
    <citation type="journal article" date="2013" name="Mar. Genomics">
        <title>Expression of sulfatases in Rhodopirellula baltica and the diversity of sulfatases in the genus Rhodopirellula.</title>
        <authorList>
            <person name="Wegner C.E."/>
            <person name="Richter-Heitmann T."/>
            <person name="Klindworth A."/>
            <person name="Klockow C."/>
            <person name="Richter M."/>
            <person name="Achstetter T."/>
            <person name="Glockner F.O."/>
            <person name="Harder J."/>
        </authorList>
    </citation>
    <scope>NUCLEOTIDE SEQUENCE [LARGE SCALE GENOMIC DNA]</scope>
    <source>
        <strain evidence="1">6C</strain>
    </source>
</reference>
<evidence type="ECO:0000313" key="1">
    <source>
        <dbReference type="EMBL" id="EMB15195.1"/>
    </source>
</evidence>
<comment type="caution">
    <text evidence="1">The sequence shown here is derived from an EMBL/GenBank/DDBJ whole genome shotgun (WGS) entry which is preliminary data.</text>
</comment>